<evidence type="ECO:0000313" key="2">
    <source>
        <dbReference type="EMBL" id="SDE45441.1"/>
    </source>
</evidence>
<organism evidence="2 3">
    <name type="scientific">Limimaricola pyoseonensis</name>
    <dbReference type="NCBI Taxonomy" id="521013"/>
    <lineage>
        <taxon>Bacteria</taxon>
        <taxon>Pseudomonadati</taxon>
        <taxon>Pseudomonadota</taxon>
        <taxon>Alphaproteobacteria</taxon>
        <taxon>Rhodobacterales</taxon>
        <taxon>Paracoccaceae</taxon>
        <taxon>Limimaricola</taxon>
    </lineage>
</organism>
<feature type="region of interest" description="Disordered" evidence="1">
    <location>
        <begin position="24"/>
        <end position="75"/>
    </location>
</feature>
<dbReference type="RefSeq" id="WP_090111083.1">
    <property type="nucleotide sequence ID" value="NZ_FNAT01000002.1"/>
</dbReference>
<evidence type="ECO:0000313" key="3">
    <source>
        <dbReference type="Proteomes" id="UP000198922"/>
    </source>
</evidence>
<dbReference type="STRING" id="521013.SAMN04488567_1746"/>
<proteinExistence type="predicted"/>
<feature type="compositionally biased region" description="Acidic residues" evidence="1">
    <location>
        <begin position="45"/>
        <end position="58"/>
    </location>
</feature>
<sequence length="364" mass="39027">MIRLLSTAALLALLAGCGDGQPFDFEDPADAPADGGDAGGRDSGGDAEDGDDADDGFGGDERLLPGTADPDPDRSITRFEAETEDGGGFVRRVTLLSGARLEVDNLAFDGTEPYRSDYRGPSTLNGYAVFQSAAEVETGGSEPIDQLDYRAIYGESINTVRVDGERLPRTRFAVVRTGDFSNFGFGGFLYERNGGVEIPARGQAAFRGDYAGIRVFDTISRHEFTTGDIEVLVDFDDFNASDGVRGTLSNRRAFDEDGLEIETNTSGVRRTDLSDRAILDLPTVRFVLTDAASTPNGEIVGQLNNLVVVDGKAEPYEAGEYFGVLSGDLETGGEVTGILVFESEDPRLEDIRVQETGGFTAYRD</sequence>
<dbReference type="OrthoDB" id="7739218at2"/>
<gene>
    <name evidence="2" type="ORF">SAMN04488567_1746</name>
</gene>
<name>A0A1G7D1Q1_9RHOB</name>
<evidence type="ECO:0000256" key="1">
    <source>
        <dbReference type="SAM" id="MobiDB-lite"/>
    </source>
</evidence>
<accession>A0A1G7D1Q1</accession>
<protein>
    <submittedName>
        <fullName evidence="2">Uncharacterized protein</fullName>
    </submittedName>
</protein>
<dbReference type="EMBL" id="FNAT01000002">
    <property type="protein sequence ID" value="SDE45441.1"/>
    <property type="molecule type" value="Genomic_DNA"/>
</dbReference>
<keyword evidence="3" id="KW-1185">Reference proteome</keyword>
<reference evidence="3" key="1">
    <citation type="submission" date="2016-10" db="EMBL/GenBank/DDBJ databases">
        <authorList>
            <person name="Varghese N."/>
            <person name="Submissions S."/>
        </authorList>
    </citation>
    <scope>NUCLEOTIDE SEQUENCE [LARGE SCALE GENOMIC DNA]</scope>
    <source>
        <strain evidence="3">DSM 21424</strain>
    </source>
</reference>
<dbReference type="PROSITE" id="PS51257">
    <property type="entry name" value="PROKAR_LIPOPROTEIN"/>
    <property type="match status" value="1"/>
</dbReference>
<dbReference type="AlphaFoldDB" id="A0A1G7D1Q1"/>
<dbReference type="Proteomes" id="UP000198922">
    <property type="component" value="Unassembled WGS sequence"/>
</dbReference>